<keyword evidence="18" id="KW-1185">Reference proteome</keyword>
<evidence type="ECO:0000256" key="5">
    <source>
        <dbReference type="ARBA" id="ARBA00022833"/>
    </source>
</evidence>
<dbReference type="Gene3D" id="1.25.40.500">
    <property type="entry name" value="TFIID subunit TAF5, NTD2 domain"/>
    <property type="match status" value="1"/>
</dbReference>
<dbReference type="SUPFAM" id="SSF50978">
    <property type="entry name" value="WD40 repeat-like"/>
    <property type="match status" value="1"/>
</dbReference>
<dbReference type="PANTHER" id="PTHR12907">
    <property type="entry name" value="EGL NINE HOMOLOG-RELATED"/>
    <property type="match status" value="1"/>
</dbReference>
<dbReference type="GO" id="GO:0031418">
    <property type="term" value="F:L-ascorbic acid binding"/>
    <property type="evidence" value="ECO:0007669"/>
    <property type="project" value="UniProtKB-KW"/>
</dbReference>
<dbReference type="EnsemblMetazoa" id="ACHR001996-RA">
    <property type="protein sequence ID" value="ACHR001996-PA"/>
    <property type="gene ID" value="ACHR001996"/>
</dbReference>
<keyword evidence="5" id="KW-0862">Zinc</keyword>
<reference evidence="18" key="1">
    <citation type="submission" date="2013-03" db="EMBL/GenBank/DDBJ databases">
        <title>The Genome Sequence of Anopheles christyi ACHKN1017.</title>
        <authorList>
            <consortium name="The Broad Institute Genomics Platform"/>
            <person name="Neafsey D.E."/>
            <person name="Besansky N."/>
            <person name="Walker B."/>
            <person name="Young S.K."/>
            <person name="Zeng Q."/>
            <person name="Gargeya S."/>
            <person name="Fitzgerald M."/>
            <person name="Haas B."/>
            <person name="Abouelleil A."/>
            <person name="Allen A.W."/>
            <person name="Alvarado L."/>
            <person name="Arachchi H.M."/>
            <person name="Berlin A.M."/>
            <person name="Chapman S.B."/>
            <person name="Gainer-Dewar J."/>
            <person name="Goldberg J."/>
            <person name="Griggs A."/>
            <person name="Gujja S."/>
            <person name="Hansen M."/>
            <person name="Howarth C."/>
            <person name="Imamovic A."/>
            <person name="Ireland A."/>
            <person name="Larimer J."/>
            <person name="McCowan C."/>
            <person name="Murphy C."/>
            <person name="Pearson M."/>
            <person name="Poon T.W."/>
            <person name="Priest M."/>
            <person name="Roberts A."/>
            <person name="Saif S."/>
            <person name="Shea T."/>
            <person name="Sisk P."/>
            <person name="Sykes S."/>
            <person name="Wortman J."/>
            <person name="Nusbaum C."/>
            <person name="Birren B."/>
        </authorList>
    </citation>
    <scope>NUCLEOTIDE SEQUENCE [LARGE SCALE GENOMIC DNA]</scope>
    <source>
        <strain evidence="18">ACHKN1017</strain>
    </source>
</reference>
<feature type="repeat" description="WD" evidence="13">
    <location>
        <begin position="710"/>
        <end position="751"/>
    </location>
</feature>
<dbReference type="InterPro" id="IPR037264">
    <property type="entry name" value="TFIID_NTD2_sf"/>
</dbReference>
<dbReference type="EC" id="1.14.11.29" evidence="10"/>
<dbReference type="CDD" id="cd00200">
    <property type="entry name" value="WD40"/>
    <property type="match status" value="1"/>
</dbReference>
<accession>A0A182JU14</accession>
<dbReference type="PROSITE" id="PS51471">
    <property type="entry name" value="FE2OG_OXY"/>
    <property type="match status" value="1"/>
</dbReference>
<feature type="region of interest" description="Disordered" evidence="14">
    <location>
        <begin position="1207"/>
        <end position="1227"/>
    </location>
</feature>
<dbReference type="InterPro" id="IPR051559">
    <property type="entry name" value="HIF_prolyl_hydroxylases"/>
</dbReference>
<evidence type="ECO:0000259" key="15">
    <source>
        <dbReference type="PROSITE" id="PS50865"/>
    </source>
</evidence>
<dbReference type="InterPro" id="IPR002893">
    <property type="entry name" value="Znf_MYND"/>
</dbReference>
<feature type="region of interest" description="Disordered" evidence="14">
    <location>
        <begin position="528"/>
        <end position="567"/>
    </location>
</feature>
<evidence type="ECO:0000256" key="1">
    <source>
        <dbReference type="ARBA" id="ARBA00001961"/>
    </source>
</evidence>
<dbReference type="InterPro" id="IPR044862">
    <property type="entry name" value="Pro_4_hyd_alph_FE2OG_OXY"/>
</dbReference>
<evidence type="ECO:0000256" key="14">
    <source>
        <dbReference type="SAM" id="MobiDB-lite"/>
    </source>
</evidence>
<dbReference type="Gene3D" id="2.60.120.620">
    <property type="entry name" value="q2cbj1_9rhob like domain"/>
    <property type="match status" value="1"/>
</dbReference>
<feature type="compositionally biased region" description="Low complexity" evidence="14">
    <location>
        <begin position="12"/>
        <end position="21"/>
    </location>
</feature>
<dbReference type="Pfam" id="PF01753">
    <property type="entry name" value="zf-MYND"/>
    <property type="match status" value="1"/>
</dbReference>
<feature type="repeat" description="WD" evidence="13">
    <location>
        <begin position="626"/>
        <end position="657"/>
    </location>
</feature>
<keyword evidence="13" id="KW-0853">WD repeat</keyword>
<evidence type="ECO:0000256" key="9">
    <source>
        <dbReference type="ARBA" id="ARBA00023004"/>
    </source>
</evidence>
<dbReference type="GO" id="GO:0008198">
    <property type="term" value="F:ferrous iron binding"/>
    <property type="evidence" value="ECO:0007669"/>
    <property type="project" value="TreeGrafter"/>
</dbReference>
<sequence length="1596" mass="176744">MNNSSSGGGSGSSSSNSGSTSKSRKSKNDLIRSIVGSYLKARNYSVTDRYRKSDLILTQSTEQIVMNTAIKNDTSMVNSFLYSNICLNTNLTQVDQHFAKFAKFVRNQPEPIRSELNEMIPPLLCHLYIEMLKGRDWRPAIEFLRKHAPLVGKVEPSAGTPGSSPLLLLNQQKINGTIDSAPLGAEISSIGPGAAVHNAAIVFCPGRPSDTPRIETFRRLIQKLSQITRFQDCESEPLFVQFRSCQTQLRFRSASIAAMRQYLAKYGHSLILQTLRTWFCFDTSDDKNFVDYRPDMTSAVQSGSVERSQTVRSSSSNGQLNGTGVPMEVDECTEPAQLRPTVEPEYDFSEHTERENERYLLLNGFNARYLHYKMLDAENGLAANERLGGSALLGEDDDEDEYDNCMKDTQASQGGITEQQDESVAGSVEMDGMFPRLSSQERLRRLKESAERLSVYQRPLCVYSLENVGHQLTSLAIDPGCCHVASGFEDSTIMLWSTNRSTQMGRKPYASFRDRQCCWNVTSCDSRFSESDESDDEHGDDGAVDPDRDDRPEYRIAGEDRHRDGSSLLDDGIDSMFDLKTRKDVERMNKLLPPHKRRLSKRERWKQFLENRCLENTFSETGGLSLRGHSNAVTDMLFSDHSPLLVSVSRDCTMRAWMGSDYTCRAIYRGHNHPIWCVAESPTGLYLATGSRDTTARLWSTDRRFPLQMYVGHTQDVDTVAFHPNGNYLATGSTDLSVRLWCVTSGKLLRIFTDCRQPVQRICFSPDGKYLAAGGEENRVRIFDLTAGSQLTELKDHTAAITCITAYVFMDGGYPGSRSTTAAPTNIGGTAMNDRFINYLQPNLQQSTPSMVVQQHRHFQHQCRICGVSEGLRRCSRCQIAYYCSVDHQRIDWKVHKIECRSIHQPPPPPSSLQLQNQQHQLTSGTVYSAATLRDDQQQTQLGNVFMPTAVTATVPTNEGSFCVRADMLPPNCSTNTMSGEFMPQAANVNIASHPSLPQSSASQNAATSAAAVIASSTFPFPAQAVTETIGPMYGGGGLLPAATSATTCARTQQPTIASDGSDSGDEFLNELAVAKLFPIDALASAEELADLDQLDVDHILNENNFLNNINNLNVFDGTEQQHQQLQEQFIEPEFVASTDNLNRNVDSSCDAFLNNNNNFVNSPVLLVGGSAAAAGGEKGHNHTSNPYSGETVTTMQLTQSGSVMLLQQPQHQQQQKQNQLEQQRTAKAQQQQQQQLAALLRQASAVVDGSPVLSKVDTSETATLLLGGNQDNQKGRTVQAPHHSVTNGKPVASGANVTVGIPTGVSGGAASAGITDDGPLELDSESLDEACRSLIRDMNEYGVCVLDNFLGQERGMQVLDEVTGMYSSGVFRDGQLVSNRGANNLRHIRGDKITWIGGKEPGCSSIGYLINRVDAVITNCKRMKNNGKLGRYNIKERTKVCLLGLFGSEAYVPFLQSCVPFCLPQHSFVAVERVRSAMVACYPGSGSHYVKHVDNPNRDGRCITAIYYLNLDWDVRESGGLLRIFPEGCNDRVADIEPIFDRILFFWSDRRNPHEVQPAHRTRYAITLWYLDAEERESARLRYQRDCENRINSKA</sequence>
<feature type="repeat" description="WD" evidence="13">
    <location>
        <begin position="752"/>
        <end position="793"/>
    </location>
</feature>
<keyword evidence="7" id="KW-0223">Dioxygenase</keyword>
<comment type="catalytic activity">
    <reaction evidence="11">
        <text>L-prolyl-[hypoxia-inducible factor alpha subunit] + 2-oxoglutarate + O2 = trans-4-hydroxy-L-prolyl-[hypoxia-inducible factor alpha subunit] + succinate + CO2</text>
        <dbReference type="Rhea" id="RHEA:48400"/>
        <dbReference type="Rhea" id="RHEA-COMP:12093"/>
        <dbReference type="Rhea" id="RHEA-COMP:12094"/>
        <dbReference type="ChEBI" id="CHEBI:15379"/>
        <dbReference type="ChEBI" id="CHEBI:16526"/>
        <dbReference type="ChEBI" id="CHEBI:16810"/>
        <dbReference type="ChEBI" id="CHEBI:30031"/>
        <dbReference type="ChEBI" id="CHEBI:50342"/>
        <dbReference type="ChEBI" id="CHEBI:61965"/>
        <dbReference type="EC" id="1.14.11.29"/>
    </reaction>
</comment>
<keyword evidence="3" id="KW-0479">Metal-binding</keyword>
<dbReference type="InterPro" id="IPR001680">
    <property type="entry name" value="WD40_rpt"/>
</dbReference>
<evidence type="ECO:0000256" key="3">
    <source>
        <dbReference type="ARBA" id="ARBA00022723"/>
    </source>
</evidence>
<evidence type="ECO:0000256" key="2">
    <source>
        <dbReference type="ARBA" id="ARBA00009435"/>
    </source>
</evidence>
<dbReference type="Gene3D" id="6.10.140.2220">
    <property type="match status" value="1"/>
</dbReference>
<feature type="region of interest" description="Disordered" evidence="14">
    <location>
        <begin position="1266"/>
        <end position="1294"/>
    </location>
</feature>
<feature type="compositionally biased region" description="Acidic residues" evidence="14">
    <location>
        <begin position="531"/>
        <end position="544"/>
    </location>
</feature>
<dbReference type="Pfam" id="PF13640">
    <property type="entry name" value="2OG-FeII_Oxy_3"/>
    <property type="match status" value="1"/>
</dbReference>
<feature type="compositionally biased region" description="Basic and acidic residues" evidence="14">
    <location>
        <begin position="545"/>
        <end position="565"/>
    </location>
</feature>
<dbReference type="Proteomes" id="UP000075881">
    <property type="component" value="Unassembled WGS sequence"/>
</dbReference>
<dbReference type="GO" id="GO:0160082">
    <property type="term" value="F:hypoxia-inducible factor-proline dioxygenase activity"/>
    <property type="evidence" value="ECO:0007669"/>
    <property type="project" value="UniProtKB-EC"/>
</dbReference>
<evidence type="ECO:0000313" key="17">
    <source>
        <dbReference type="EnsemblMetazoa" id="ACHR001996-PA"/>
    </source>
</evidence>
<dbReference type="SUPFAM" id="SSF160897">
    <property type="entry name" value="Taf5 N-terminal domain-like"/>
    <property type="match status" value="1"/>
</dbReference>
<keyword evidence="6" id="KW-0847">Vitamin C</keyword>
<dbReference type="VEuPathDB" id="VectorBase:ACHR001996"/>
<protein>
    <recommendedName>
        <fullName evidence="10">hypoxia-inducible factor-proline dioxygenase</fullName>
        <ecNumber evidence="10">1.14.11.29</ecNumber>
    </recommendedName>
</protein>
<feature type="domain" description="Fe2OG dioxygenase" evidence="16">
    <location>
        <begin position="1474"/>
        <end position="1573"/>
    </location>
</feature>
<name>A0A182JU14_9DIPT</name>
<evidence type="ECO:0000256" key="12">
    <source>
        <dbReference type="PROSITE-ProRule" id="PRU00134"/>
    </source>
</evidence>
<organism evidence="17 18">
    <name type="scientific">Anopheles christyi</name>
    <dbReference type="NCBI Taxonomy" id="43041"/>
    <lineage>
        <taxon>Eukaryota</taxon>
        <taxon>Metazoa</taxon>
        <taxon>Ecdysozoa</taxon>
        <taxon>Arthropoda</taxon>
        <taxon>Hexapoda</taxon>
        <taxon>Insecta</taxon>
        <taxon>Pterygota</taxon>
        <taxon>Neoptera</taxon>
        <taxon>Endopterygota</taxon>
        <taxon>Diptera</taxon>
        <taxon>Nematocera</taxon>
        <taxon>Culicoidea</taxon>
        <taxon>Culicidae</taxon>
        <taxon>Anophelinae</taxon>
        <taxon>Anopheles</taxon>
    </lineage>
</organism>
<feature type="region of interest" description="Disordered" evidence="14">
    <location>
        <begin position="1"/>
        <end position="27"/>
    </location>
</feature>
<evidence type="ECO:0000259" key="16">
    <source>
        <dbReference type="PROSITE" id="PS51471"/>
    </source>
</evidence>
<evidence type="ECO:0000256" key="11">
    <source>
        <dbReference type="ARBA" id="ARBA00049134"/>
    </source>
</evidence>
<evidence type="ECO:0000256" key="4">
    <source>
        <dbReference type="ARBA" id="ARBA00022771"/>
    </source>
</evidence>
<dbReference type="SUPFAM" id="SSF144232">
    <property type="entry name" value="HIT/MYND zinc finger-like"/>
    <property type="match status" value="1"/>
</dbReference>
<dbReference type="PROSITE" id="PS50082">
    <property type="entry name" value="WD_REPEATS_2"/>
    <property type="match status" value="4"/>
</dbReference>
<dbReference type="SMART" id="SM00702">
    <property type="entry name" value="P4Hc"/>
    <property type="match status" value="1"/>
</dbReference>
<dbReference type="PROSITE" id="PS50294">
    <property type="entry name" value="WD_REPEATS_REGION"/>
    <property type="match status" value="3"/>
</dbReference>
<dbReference type="SMART" id="SM00320">
    <property type="entry name" value="WD40"/>
    <property type="match status" value="5"/>
</dbReference>
<feature type="domain" description="MYND-type" evidence="15">
    <location>
        <begin position="863"/>
        <end position="900"/>
    </location>
</feature>
<dbReference type="InterPro" id="IPR036322">
    <property type="entry name" value="WD40_repeat_dom_sf"/>
</dbReference>
<evidence type="ECO:0000256" key="8">
    <source>
        <dbReference type="ARBA" id="ARBA00023002"/>
    </source>
</evidence>
<feature type="compositionally biased region" description="Gly residues" evidence="14">
    <location>
        <begin position="1"/>
        <end position="11"/>
    </location>
</feature>
<feature type="region of interest" description="Disordered" evidence="14">
    <location>
        <begin position="303"/>
        <end position="326"/>
    </location>
</feature>
<dbReference type="GO" id="GO:0008270">
    <property type="term" value="F:zinc ion binding"/>
    <property type="evidence" value="ECO:0007669"/>
    <property type="project" value="UniProtKB-KW"/>
</dbReference>
<comment type="similarity">
    <text evidence="2">Belongs to the WD repeat TAF5 family.</text>
</comment>
<dbReference type="GO" id="GO:0071456">
    <property type="term" value="P:cellular response to hypoxia"/>
    <property type="evidence" value="ECO:0007669"/>
    <property type="project" value="TreeGrafter"/>
</dbReference>
<proteinExistence type="inferred from homology"/>
<dbReference type="Gene3D" id="2.130.10.10">
    <property type="entry name" value="YVTN repeat-like/Quinoprotein amine dehydrogenase"/>
    <property type="match status" value="2"/>
</dbReference>
<evidence type="ECO:0000256" key="13">
    <source>
        <dbReference type="PROSITE-ProRule" id="PRU00221"/>
    </source>
</evidence>
<dbReference type="Pfam" id="PF00400">
    <property type="entry name" value="WD40"/>
    <property type="match status" value="5"/>
</dbReference>
<reference evidence="17" key="2">
    <citation type="submission" date="2020-05" db="UniProtKB">
        <authorList>
            <consortium name="EnsemblMetazoa"/>
        </authorList>
    </citation>
    <scope>IDENTIFICATION</scope>
    <source>
        <strain evidence="17">ACHKN1017</strain>
    </source>
</reference>
<feature type="compositionally biased region" description="Polar residues" evidence="14">
    <location>
        <begin position="303"/>
        <end position="322"/>
    </location>
</feature>
<evidence type="ECO:0000313" key="18">
    <source>
        <dbReference type="Proteomes" id="UP000075881"/>
    </source>
</evidence>
<evidence type="ECO:0000256" key="6">
    <source>
        <dbReference type="ARBA" id="ARBA00022896"/>
    </source>
</evidence>
<evidence type="ECO:0000256" key="7">
    <source>
        <dbReference type="ARBA" id="ARBA00022964"/>
    </source>
</evidence>
<keyword evidence="8" id="KW-0560">Oxidoreductase</keyword>
<dbReference type="InterPro" id="IPR006620">
    <property type="entry name" value="Pro_4_hyd_alph"/>
</dbReference>
<dbReference type="PROSITE" id="PS50865">
    <property type="entry name" value="ZF_MYND_2"/>
    <property type="match status" value="1"/>
</dbReference>
<keyword evidence="9" id="KW-0408">Iron</keyword>
<feature type="repeat" description="WD" evidence="13">
    <location>
        <begin position="668"/>
        <end position="700"/>
    </location>
</feature>
<evidence type="ECO:0000256" key="10">
    <source>
        <dbReference type="ARBA" id="ARBA00039004"/>
    </source>
</evidence>
<dbReference type="InterPro" id="IPR005123">
    <property type="entry name" value="Oxoglu/Fe-dep_dioxygenase_dom"/>
</dbReference>
<comment type="cofactor">
    <cofactor evidence="1">
        <name>L-ascorbate</name>
        <dbReference type="ChEBI" id="CHEBI:38290"/>
    </cofactor>
</comment>
<keyword evidence="4 12" id="KW-0863">Zinc-finger</keyword>
<dbReference type="PANTHER" id="PTHR12907:SF26">
    <property type="entry name" value="HIF PROLYL HYDROXYLASE, ISOFORM C"/>
    <property type="match status" value="1"/>
</dbReference>
<dbReference type="GO" id="GO:0005634">
    <property type="term" value="C:nucleus"/>
    <property type="evidence" value="ECO:0007669"/>
    <property type="project" value="UniProtKB-ARBA"/>
</dbReference>
<dbReference type="InterPro" id="IPR015943">
    <property type="entry name" value="WD40/YVTN_repeat-like_dom_sf"/>
</dbReference>
<dbReference type="STRING" id="43041.A0A182JU14"/>